<dbReference type="Proteomes" id="UP000256970">
    <property type="component" value="Unassembled WGS sequence"/>
</dbReference>
<reference evidence="2 3" key="1">
    <citation type="submission" date="2016-10" db="EMBL/GenBank/DDBJ databases">
        <authorList>
            <person name="Cai Z."/>
        </authorList>
    </citation>
    <scope>NUCLEOTIDE SEQUENCE [LARGE SCALE GENOMIC DNA]</scope>
</reference>
<evidence type="ECO:0000313" key="3">
    <source>
        <dbReference type="Proteomes" id="UP000256970"/>
    </source>
</evidence>
<dbReference type="AlphaFoldDB" id="A0A383VI31"/>
<organism evidence="2 3">
    <name type="scientific">Tetradesmus obliquus</name>
    <name type="common">Green alga</name>
    <name type="synonym">Acutodesmus obliquus</name>
    <dbReference type="NCBI Taxonomy" id="3088"/>
    <lineage>
        <taxon>Eukaryota</taxon>
        <taxon>Viridiplantae</taxon>
        <taxon>Chlorophyta</taxon>
        <taxon>core chlorophytes</taxon>
        <taxon>Chlorophyceae</taxon>
        <taxon>CS clade</taxon>
        <taxon>Sphaeropleales</taxon>
        <taxon>Scenedesmaceae</taxon>
        <taxon>Tetradesmus</taxon>
    </lineage>
</organism>
<evidence type="ECO:0000313" key="2">
    <source>
        <dbReference type="EMBL" id="SZX65178.1"/>
    </source>
</evidence>
<accession>A0A383VI31</accession>
<sequence>MAEQVIRVAFHVFSQKLTTYARSAAALEAYWAQRAAAGSAPVGPSFPGGEKALAYKTREACWKDSVHLDHHAGGQSQEWQGVPADIEDKETVRTRGITGFTGKQPQPGCSKPPPPAPDTSRWVAINAFDEPKPRVKGIVGYTGHQPPSPAKSAAGQLAAAGPLGAHPDTQHADQLASRPDTKIAWGQPSAPGTSTNQHHQQQQQGGGYAAATYTGSLPLGGVPGSAGSAGSAGYVSMRGGDTGSSQFGTGRPHSTASSCYSPRFFVDGEEVPADKVQLPPHSASIAQQQQQQQQQDARLASCQHCCQQQTYDRQQVSGGPATAWSSMGPPQPQLAWGAGSSTGLQQPQVGQLPRTRATTYSAAFSPAAGFNFQQYMDSLKLAGSIRPGSAAAAYSSYQQQRQAGMR</sequence>
<feature type="region of interest" description="Disordered" evidence="1">
    <location>
        <begin position="135"/>
        <end position="211"/>
    </location>
</feature>
<feature type="region of interest" description="Disordered" evidence="1">
    <location>
        <begin position="98"/>
        <end position="121"/>
    </location>
</feature>
<keyword evidence="3" id="KW-1185">Reference proteome</keyword>
<name>A0A383VI31_TETOB</name>
<dbReference type="EMBL" id="FNXT01000565">
    <property type="protein sequence ID" value="SZX65178.1"/>
    <property type="molecule type" value="Genomic_DNA"/>
</dbReference>
<gene>
    <name evidence="2" type="ORF">BQ4739_LOCUS5628</name>
</gene>
<protein>
    <submittedName>
        <fullName evidence="2">Uncharacterized protein</fullName>
    </submittedName>
</protein>
<feature type="compositionally biased region" description="Low complexity" evidence="1">
    <location>
        <begin position="150"/>
        <end position="165"/>
    </location>
</feature>
<evidence type="ECO:0000256" key="1">
    <source>
        <dbReference type="SAM" id="MobiDB-lite"/>
    </source>
</evidence>
<feature type="compositionally biased region" description="Low complexity" evidence="1">
    <location>
        <begin position="197"/>
        <end position="211"/>
    </location>
</feature>
<proteinExistence type="predicted"/>